<keyword evidence="3" id="KW-1185">Reference proteome</keyword>
<sequence>MVPAQPLMEDIDPDRKPHLGSEIVPDKDSNRSFVPKSDTKGLSCISKREDATIKMEVLMNEENKSLSFLEDVDVDIIERRNNSGIRLAEAEDPDATENSSSFGNTVSDTENCSGFSEGEVESHFFGDNNVFDAFSNVFQMRKKKLTNHWRNFIRPVMWRCKWMELRIKELESQALRYSRELAESDQGKHSGIDQFTVQEFGSKSLPFASQYKRKRAMKRMKRKRVEETTDITSYMSHHNFFSYLENKRTDPETASVADDFGNTVTTDQNAECNEKVGSGDDWTTLEFRDGDNSLEQVLWKIETVHTWVHKLKSQIDMVMSKNAAKFSSSENLSLLAPFDVQTSSAHSPAFSAGNGDAISAGAIYAPTGGIPEYDLGDLVMPESVVSSFGEAISVPDIIESTVGLLSAADVTLHQPQFGDSSEDIVDNILLHDEAAETEKPAFQSTSKQPPEEKHKEPETCDLEGTNPCPIPSSEPDTTVKTVVSQEQSALQSCLASDVHFPRNKRKRGERKAGSVVWSKRCSGEPDSQ</sequence>
<feature type="compositionally biased region" description="Basic and acidic residues" evidence="2">
    <location>
        <begin position="13"/>
        <end position="30"/>
    </location>
</feature>
<name>A0A6P3YYG3_ZIZJJ</name>
<dbReference type="PANTHER" id="PTHR34057">
    <property type="entry name" value="ELONGATION FACTOR"/>
    <property type="match status" value="1"/>
</dbReference>
<evidence type="ECO:0000256" key="1">
    <source>
        <dbReference type="SAM" id="Coils"/>
    </source>
</evidence>
<dbReference type="RefSeq" id="XP_015869780.1">
    <property type="nucleotide sequence ID" value="XM_016014294.2"/>
</dbReference>
<dbReference type="Proteomes" id="UP001652623">
    <property type="component" value="Chromosome 1"/>
</dbReference>
<dbReference type="KEGG" id="zju:107407061"/>
<reference evidence="4 5" key="1">
    <citation type="submission" date="2025-04" db="UniProtKB">
        <authorList>
            <consortium name="RefSeq"/>
        </authorList>
    </citation>
    <scope>IDENTIFICATION</scope>
    <source>
        <tissue evidence="4 5">In vitro plantlets</tissue>
    </source>
</reference>
<feature type="region of interest" description="Disordered" evidence="2">
    <location>
        <begin position="437"/>
        <end position="528"/>
    </location>
</feature>
<feature type="region of interest" description="Disordered" evidence="2">
    <location>
        <begin position="1"/>
        <end position="39"/>
    </location>
</feature>
<feature type="compositionally biased region" description="Polar residues" evidence="2">
    <location>
        <begin position="474"/>
        <end position="494"/>
    </location>
</feature>
<protein>
    <submittedName>
        <fullName evidence="4 5">Uncharacterized protein LOC107407061</fullName>
    </submittedName>
</protein>
<evidence type="ECO:0000313" key="3">
    <source>
        <dbReference type="Proteomes" id="UP001652623"/>
    </source>
</evidence>
<feature type="compositionally biased region" description="Polar residues" evidence="2">
    <location>
        <begin position="96"/>
        <end position="114"/>
    </location>
</feature>
<dbReference type="GeneID" id="107407061"/>
<dbReference type="InterPro" id="IPR038745">
    <property type="entry name" value="AT4G37440-like"/>
</dbReference>
<feature type="compositionally biased region" description="Basic and acidic residues" evidence="2">
    <location>
        <begin position="449"/>
        <end position="458"/>
    </location>
</feature>
<accession>A0A6P3YYG3</accession>
<evidence type="ECO:0000256" key="2">
    <source>
        <dbReference type="SAM" id="MobiDB-lite"/>
    </source>
</evidence>
<feature type="region of interest" description="Disordered" evidence="2">
    <location>
        <begin position="89"/>
        <end position="114"/>
    </location>
</feature>
<feature type="coiled-coil region" evidence="1">
    <location>
        <begin position="160"/>
        <end position="187"/>
    </location>
</feature>
<dbReference type="PANTHER" id="PTHR34057:SF1">
    <property type="entry name" value="ELONGATION FACTOR"/>
    <property type="match status" value="1"/>
</dbReference>
<dbReference type="SMR" id="A0A6P3YYG3"/>
<reference evidence="3" key="2">
    <citation type="submission" date="2025-05" db="UniProtKB">
        <authorList>
            <consortium name="RefSeq"/>
        </authorList>
    </citation>
    <scope>NUCLEOTIDE SEQUENCE [LARGE SCALE GENOMIC DNA]</scope>
</reference>
<dbReference type="RefSeq" id="XP_024928335.1">
    <property type="nucleotide sequence ID" value="XM_025072567.1"/>
</dbReference>
<evidence type="ECO:0000313" key="4">
    <source>
        <dbReference type="RefSeq" id="XP_015869780.1"/>
    </source>
</evidence>
<dbReference type="CDD" id="cd11650">
    <property type="entry name" value="AT4G37440_like"/>
    <property type="match status" value="1"/>
</dbReference>
<keyword evidence="1" id="KW-0175">Coiled coil</keyword>
<dbReference type="AlphaFoldDB" id="A0A6P3YYG3"/>
<evidence type="ECO:0000313" key="5">
    <source>
        <dbReference type="RefSeq" id="XP_024928335.1"/>
    </source>
</evidence>
<proteinExistence type="predicted"/>
<gene>
    <name evidence="4 5" type="primary">LOC107407061</name>
</gene>
<organism evidence="3 4">
    <name type="scientific">Ziziphus jujuba</name>
    <name type="common">Chinese jujube</name>
    <name type="synonym">Ziziphus sativa</name>
    <dbReference type="NCBI Taxonomy" id="326968"/>
    <lineage>
        <taxon>Eukaryota</taxon>
        <taxon>Viridiplantae</taxon>
        <taxon>Streptophyta</taxon>
        <taxon>Embryophyta</taxon>
        <taxon>Tracheophyta</taxon>
        <taxon>Spermatophyta</taxon>
        <taxon>Magnoliopsida</taxon>
        <taxon>eudicotyledons</taxon>
        <taxon>Gunneridae</taxon>
        <taxon>Pentapetalae</taxon>
        <taxon>rosids</taxon>
        <taxon>fabids</taxon>
        <taxon>Rosales</taxon>
        <taxon>Rhamnaceae</taxon>
        <taxon>Paliureae</taxon>
        <taxon>Ziziphus</taxon>
    </lineage>
</organism>